<keyword evidence="2" id="KW-1185">Reference proteome</keyword>
<name>L7FMJ0_ENTIV</name>
<dbReference type="KEGG" id="eiv:EIN_129120"/>
<dbReference type="EMBL" id="KB206458">
    <property type="protein sequence ID" value="ELP91572.1"/>
    <property type="molecule type" value="Genomic_DNA"/>
</dbReference>
<protein>
    <recommendedName>
        <fullName evidence="3">C2 domain-containing protein</fullName>
    </recommendedName>
</protein>
<evidence type="ECO:0000313" key="2">
    <source>
        <dbReference type="Proteomes" id="UP000014680"/>
    </source>
</evidence>
<dbReference type="InterPro" id="IPR035892">
    <property type="entry name" value="C2_domain_sf"/>
</dbReference>
<accession>L7FMJ0</accession>
<organism evidence="1 2">
    <name type="scientific">Entamoeba invadens IP1</name>
    <dbReference type="NCBI Taxonomy" id="370355"/>
    <lineage>
        <taxon>Eukaryota</taxon>
        <taxon>Amoebozoa</taxon>
        <taxon>Evosea</taxon>
        <taxon>Archamoebae</taxon>
        <taxon>Mastigamoebida</taxon>
        <taxon>Entamoebidae</taxon>
        <taxon>Entamoeba</taxon>
    </lineage>
</organism>
<dbReference type="RefSeq" id="XP_004258343.1">
    <property type="nucleotide sequence ID" value="XM_004258295.1"/>
</dbReference>
<sequence length="669" mass="75885">MEVQVDTVIERGCVIGEPIVGYIRLTLQKPFNITTAYVSLCLHVPNYAIAQHPSLPSNQKFLPLKKIQTITFSFGIFTCLGFPNMTSHEYPPGIFKLPFTFNLPQNFQPTLIVPDLFIVASYSLQGFVISAAQPFTGPQVPLHLLQTKLIQLQDNVLQHPKLLQQQQQQQFMSNELPKIDPDDFSQDLELPSVPMTVGTDFTNAMKMEDKHLSIKPEVTPTVTPRPNRQEMDNLIENPPKMLGASLCSFTTSKEMYAQGEVINAKISVRSLKSLTPTLTIGLYGFLIHETVIASKCYTKLTLQESSEDYTQNLQIEIPPIVPPTFTSLFLRWEYFIIISIPPQKVQSSSIYVPVTIKAPFVSLDTLALYSTSLGVKTPNEPFSIHDKIPFFINEENGIERGKSVDGKTVVLNHVERTAGFEQDFEENTQTILYPCYTSITLPPGFSFGRYQNRATVIDHINGIVYWKFQFQNQRVPQSMVSGLRDIPVLQITVLDTFGLNVISKGMIPSYFCQVRGDDGNWIKSVVVKGIDPELNFEFNLRPSVTRQNVVLYFYTKKKFGGKKYIGFIDIDLCETPFNTFVEKLYPIQKSDFGNEPFLGFVRLRIDYNKEETTQSPPKIIRTVFTPTVDVSPNRTPETLHQIQKQNLLRTKFGKNKIYDVLGDTIKINL</sequence>
<reference evidence="1 2" key="1">
    <citation type="submission" date="2012-10" db="EMBL/GenBank/DDBJ databases">
        <authorList>
            <person name="Zafar N."/>
            <person name="Inman J."/>
            <person name="Hall N."/>
            <person name="Lorenzi H."/>
            <person name="Caler E."/>
        </authorList>
    </citation>
    <scope>NUCLEOTIDE SEQUENCE [LARGE SCALE GENOMIC DNA]</scope>
    <source>
        <strain evidence="1 2">IP1</strain>
    </source>
</reference>
<dbReference type="GeneID" id="14890580"/>
<dbReference type="SUPFAM" id="SSF49562">
    <property type="entry name" value="C2 domain (Calcium/lipid-binding domain, CaLB)"/>
    <property type="match status" value="1"/>
</dbReference>
<gene>
    <name evidence="1" type="ORF">EIN_129120</name>
</gene>
<dbReference type="VEuPathDB" id="AmoebaDB:EIN_129120"/>
<evidence type="ECO:0000313" key="1">
    <source>
        <dbReference type="EMBL" id="ELP91572.1"/>
    </source>
</evidence>
<dbReference type="AlphaFoldDB" id="L7FMJ0"/>
<evidence type="ECO:0008006" key="3">
    <source>
        <dbReference type="Google" id="ProtNLM"/>
    </source>
</evidence>
<dbReference type="Proteomes" id="UP000014680">
    <property type="component" value="Unassembled WGS sequence"/>
</dbReference>
<proteinExistence type="predicted"/>